<organism evidence="1">
    <name type="scientific">marine sediment metagenome</name>
    <dbReference type="NCBI Taxonomy" id="412755"/>
    <lineage>
        <taxon>unclassified sequences</taxon>
        <taxon>metagenomes</taxon>
        <taxon>ecological metagenomes</taxon>
    </lineage>
</organism>
<gene>
    <name evidence="1" type="ORF">LCGC14_2582950</name>
</gene>
<dbReference type="EMBL" id="LAZR01043163">
    <property type="protein sequence ID" value="KKL07744.1"/>
    <property type="molecule type" value="Genomic_DNA"/>
</dbReference>
<proteinExistence type="predicted"/>
<protein>
    <recommendedName>
        <fullName evidence="2">HD/PDEase domain-containing protein</fullName>
    </recommendedName>
</protein>
<feature type="non-terminal residue" evidence="1">
    <location>
        <position position="309"/>
    </location>
</feature>
<comment type="caution">
    <text evidence="1">The sequence shown here is derived from an EMBL/GenBank/DDBJ whole genome shotgun (WGS) entry which is preliminary data.</text>
</comment>
<dbReference type="SUPFAM" id="SSF109604">
    <property type="entry name" value="HD-domain/PDEase-like"/>
    <property type="match status" value="1"/>
</dbReference>
<dbReference type="Gene3D" id="1.10.3210.10">
    <property type="entry name" value="Hypothetical protein af1432"/>
    <property type="match status" value="1"/>
</dbReference>
<sequence>MSTYNPECSNKIFIQESASIIEEVKSILSSIDFMDHNAVEETFKDTVKLFKGQFRGYQACKTKYHDLNHTLAVFLATARLVHGAVIDGRSISIDMIAIGLISALFHDAGLIQTEDEQDGTGAKFTLGHEERSITFIKKYLKQRHLYESYLDDCAHIIGCTIITLLPGDIPFRSEESELIGKIVGSADLLAQMADRLYLEKLLYLYKEFEEGQIPGFESEFDLLKKTGSFYEEVARKRLDIDLGSVWALMRIHFKDRLGMDRDFYHENIQKNIKYLQDVILKKGYIATRHGFSKSSKSLHDAILGMYNYR</sequence>
<dbReference type="AlphaFoldDB" id="A0A0F9ADV3"/>
<reference evidence="1" key="1">
    <citation type="journal article" date="2015" name="Nature">
        <title>Complex archaea that bridge the gap between prokaryotes and eukaryotes.</title>
        <authorList>
            <person name="Spang A."/>
            <person name="Saw J.H."/>
            <person name="Jorgensen S.L."/>
            <person name="Zaremba-Niedzwiedzka K."/>
            <person name="Martijn J."/>
            <person name="Lind A.E."/>
            <person name="van Eijk R."/>
            <person name="Schleper C."/>
            <person name="Guy L."/>
            <person name="Ettema T.J."/>
        </authorList>
    </citation>
    <scope>NUCLEOTIDE SEQUENCE</scope>
</reference>
<evidence type="ECO:0008006" key="2">
    <source>
        <dbReference type="Google" id="ProtNLM"/>
    </source>
</evidence>
<evidence type="ECO:0000313" key="1">
    <source>
        <dbReference type="EMBL" id="KKL07744.1"/>
    </source>
</evidence>
<accession>A0A0F9ADV3</accession>
<name>A0A0F9ADV3_9ZZZZ</name>